<evidence type="ECO:0000313" key="2">
    <source>
        <dbReference type="EnsemblFungi" id="PTTG_26130-t43_1-p1"/>
    </source>
</evidence>
<name>A0A180GYC2_PUCT1</name>
<dbReference type="VEuPathDB" id="FungiDB:PTTG_26130"/>
<reference evidence="1" key="1">
    <citation type="submission" date="2009-11" db="EMBL/GenBank/DDBJ databases">
        <authorList>
            <consortium name="The Broad Institute Genome Sequencing Platform"/>
            <person name="Ward D."/>
            <person name="Feldgarden M."/>
            <person name="Earl A."/>
            <person name="Young S.K."/>
            <person name="Zeng Q."/>
            <person name="Koehrsen M."/>
            <person name="Alvarado L."/>
            <person name="Berlin A."/>
            <person name="Bochicchio J."/>
            <person name="Borenstein D."/>
            <person name="Chapman S.B."/>
            <person name="Chen Z."/>
            <person name="Engels R."/>
            <person name="Freedman E."/>
            <person name="Gellesch M."/>
            <person name="Goldberg J."/>
            <person name="Griggs A."/>
            <person name="Gujja S."/>
            <person name="Heilman E."/>
            <person name="Heiman D."/>
            <person name="Hepburn T."/>
            <person name="Howarth C."/>
            <person name="Jen D."/>
            <person name="Larson L."/>
            <person name="Lewis B."/>
            <person name="Mehta T."/>
            <person name="Park D."/>
            <person name="Pearson M."/>
            <person name="Roberts A."/>
            <person name="Saif S."/>
            <person name="Shea T."/>
            <person name="Shenoy N."/>
            <person name="Sisk P."/>
            <person name="Stolte C."/>
            <person name="Sykes S."/>
            <person name="Thomson T."/>
            <person name="Walk T."/>
            <person name="White J."/>
            <person name="Yandava C."/>
            <person name="Izard J."/>
            <person name="Baranova O.V."/>
            <person name="Blanton J.M."/>
            <person name="Tanner A.C."/>
            <person name="Dewhirst F.E."/>
            <person name="Haas B."/>
            <person name="Nusbaum C."/>
            <person name="Birren B."/>
        </authorList>
    </citation>
    <scope>NUCLEOTIDE SEQUENCE [LARGE SCALE GENOMIC DNA]</scope>
    <source>
        <strain evidence="1">1-1 BBBD Race 1</strain>
    </source>
</reference>
<dbReference type="Proteomes" id="UP000005240">
    <property type="component" value="Unassembled WGS sequence"/>
</dbReference>
<evidence type="ECO:0000313" key="1">
    <source>
        <dbReference type="EMBL" id="OAV97328.1"/>
    </source>
</evidence>
<sequence>MEVIRGQTTCSNRLPSTHPSQRHPISAIIALFLDTPLAPQMRFPKFLALCLATFICRLTDRAQAMYAASKTGRAVGATSSSSGLERASSTVAAADQWIPPAVNPQVEQWVQTYQKNCAAFEDQISPVNQPPALQTPIGEDVETLSGHYCKVTMQSAKLNELAEHDSRMVFIRNILERDDRPVEYQTRIIQFEFKKIMERQDDTDAPIKEWLTILAYALRKHKEQLFKRAFATVNLAAPALYGLYILRLRYSKLYRQDLLNHIVGMTKYVESISMRARIHQKCLLRWEQELYIPRTGFGPDIVNESTFAQIIKNDDDLRVAMSSSMPKNWGSLWGLCLKFDSSSAYKRVATLAIFYHKLKQYWRDVQFSGGLFEDFVGSVVFLEHELGLIKFIRQTFNLPELK</sequence>
<accession>A0A180GYC2</accession>
<keyword evidence="3" id="KW-1185">Reference proteome</keyword>
<protein>
    <submittedName>
        <fullName evidence="1 2">Uncharacterized protein</fullName>
    </submittedName>
</protein>
<reference evidence="2 3" key="3">
    <citation type="journal article" date="2017" name="G3 (Bethesda)">
        <title>Comparative analysis highlights variable genome content of wheat rusts and divergence of the mating loci.</title>
        <authorList>
            <person name="Cuomo C.A."/>
            <person name="Bakkeren G."/>
            <person name="Khalil H.B."/>
            <person name="Panwar V."/>
            <person name="Joly D."/>
            <person name="Linning R."/>
            <person name="Sakthikumar S."/>
            <person name="Song X."/>
            <person name="Adiconis X."/>
            <person name="Fan L."/>
            <person name="Goldberg J.M."/>
            <person name="Levin J.Z."/>
            <person name="Young S."/>
            <person name="Zeng Q."/>
            <person name="Anikster Y."/>
            <person name="Bruce M."/>
            <person name="Wang M."/>
            <person name="Yin C."/>
            <person name="McCallum B."/>
            <person name="Szabo L.J."/>
            <person name="Hulbert S."/>
            <person name="Chen X."/>
            <person name="Fellers J.P."/>
        </authorList>
    </citation>
    <scope>NUCLEOTIDE SEQUENCE</scope>
    <source>
        <strain evidence="3">Isolate 1-1 / race 1 (BBBD)</strain>
        <strain evidence="2">isolate 1-1 / race 1 (BBBD)</strain>
    </source>
</reference>
<evidence type="ECO:0000313" key="3">
    <source>
        <dbReference type="Proteomes" id="UP000005240"/>
    </source>
</evidence>
<dbReference type="AlphaFoldDB" id="A0A180GYC2"/>
<gene>
    <name evidence="1" type="ORF">PTTG_26130</name>
</gene>
<reference evidence="1" key="2">
    <citation type="submission" date="2016-05" db="EMBL/GenBank/DDBJ databases">
        <title>Comparative analysis highlights variable genome content of wheat rusts and divergence of the mating loci.</title>
        <authorList>
            <person name="Cuomo C.A."/>
            <person name="Bakkeren G."/>
            <person name="Szabo L."/>
            <person name="Khalil H."/>
            <person name="Joly D."/>
            <person name="Goldberg J."/>
            <person name="Young S."/>
            <person name="Zeng Q."/>
            <person name="Fellers J."/>
        </authorList>
    </citation>
    <scope>NUCLEOTIDE SEQUENCE [LARGE SCALE GENOMIC DNA]</scope>
    <source>
        <strain evidence="1">1-1 BBBD Race 1</strain>
    </source>
</reference>
<dbReference type="EMBL" id="ADAS02000014">
    <property type="protein sequence ID" value="OAV97328.1"/>
    <property type="molecule type" value="Genomic_DNA"/>
</dbReference>
<dbReference type="OrthoDB" id="2499147at2759"/>
<organism evidence="1">
    <name type="scientific">Puccinia triticina (isolate 1-1 / race 1 (BBBD))</name>
    <name type="common">Brown leaf rust fungus</name>
    <dbReference type="NCBI Taxonomy" id="630390"/>
    <lineage>
        <taxon>Eukaryota</taxon>
        <taxon>Fungi</taxon>
        <taxon>Dikarya</taxon>
        <taxon>Basidiomycota</taxon>
        <taxon>Pucciniomycotina</taxon>
        <taxon>Pucciniomycetes</taxon>
        <taxon>Pucciniales</taxon>
        <taxon>Pucciniaceae</taxon>
        <taxon>Puccinia</taxon>
    </lineage>
</organism>
<reference evidence="2" key="4">
    <citation type="submission" date="2025-05" db="UniProtKB">
        <authorList>
            <consortium name="EnsemblFungi"/>
        </authorList>
    </citation>
    <scope>IDENTIFICATION</scope>
    <source>
        <strain evidence="2">isolate 1-1 / race 1 (BBBD)</strain>
    </source>
</reference>
<dbReference type="EnsemblFungi" id="PTTG_26130-t43_1">
    <property type="protein sequence ID" value="PTTG_26130-t43_1-p1"/>
    <property type="gene ID" value="PTTG_26130"/>
</dbReference>
<proteinExistence type="predicted"/>